<dbReference type="InterPro" id="IPR001155">
    <property type="entry name" value="OxRdtase_FMN_N"/>
</dbReference>
<accession>A0AA87Q3T8</accession>
<evidence type="ECO:0000313" key="4">
    <source>
        <dbReference type="EMBL" id="GAJ93437.1"/>
    </source>
</evidence>
<evidence type="ECO:0000313" key="5">
    <source>
        <dbReference type="Proteomes" id="UP000026941"/>
    </source>
</evidence>
<dbReference type="CDD" id="cd04735">
    <property type="entry name" value="OYE_like_4_FMN"/>
    <property type="match status" value="1"/>
</dbReference>
<evidence type="ECO:0000256" key="1">
    <source>
        <dbReference type="ARBA" id="ARBA00022630"/>
    </source>
</evidence>
<gene>
    <name evidence="4" type="ORF">RRH01S_06_00560</name>
</gene>
<proteinExistence type="predicted"/>
<feature type="domain" description="NADH:flavin oxidoreductase/NADH oxidase N-terminal" evidence="3">
    <location>
        <begin position="7"/>
        <end position="343"/>
    </location>
</feature>
<dbReference type="RefSeq" id="WP_042472322.1">
    <property type="nucleotide sequence ID" value="NZ_BAYX01000006.1"/>
</dbReference>
<dbReference type="PANTHER" id="PTHR43656:SF2">
    <property type="entry name" value="BINDING OXIDOREDUCTASE, PUTATIVE (AFU_ORTHOLOGUE AFUA_2G08260)-RELATED"/>
    <property type="match status" value="1"/>
</dbReference>
<evidence type="ECO:0000259" key="3">
    <source>
        <dbReference type="Pfam" id="PF00724"/>
    </source>
</evidence>
<reference evidence="4 5" key="1">
    <citation type="submission" date="2014-05" db="EMBL/GenBank/DDBJ databases">
        <title>Whole genome shotgun sequence of Rhizobium rhizogenes NBRC 13257.</title>
        <authorList>
            <person name="Katano-Makiyama Y."/>
            <person name="Hosoyama A."/>
            <person name="Hashimoto M."/>
            <person name="Hosoyama Y."/>
            <person name="Noguchi M."/>
            <person name="Tsuchikane K."/>
            <person name="Kimura A."/>
            <person name="Ohji S."/>
            <person name="Ichikawa N."/>
            <person name="Yamazoe A."/>
            <person name="Fujita N."/>
        </authorList>
    </citation>
    <scope>NUCLEOTIDE SEQUENCE [LARGE SCALE GENOMIC DNA]</scope>
    <source>
        <strain evidence="4 5">NBRC 13257</strain>
    </source>
</reference>
<dbReference type="InterPro" id="IPR013785">
    <property type="entry name" value="Aldolase_TIM"/>
</dbReference>
<comment type="caution">
    <text evidence="4">The sequence shown here is derived from an EMBL/GenBank/DDBJ whole genome shotgun (WGS) entry which is preliminary data.</text>
</comment>
<dbReference type="Gene3D" id="3.20.20.70">
    <property type="entry name" value="Aldolase class I"/>
    <property type="match status" value="1"/>
</dbReference>
<evidence type="ECO:0000256" key="2">
    <source>
        <dbReference type="ARBA" id="ARBA00023002"/>
    </source>
</evidence>
<dbReference type="InterPro" id="IPR051799">
    <property type="entry name" value="NADH_flavin_oxidoreductase"/>
</dbReference>
<name>A0AA87Q3T8_RHIRH</name>
<protein>
    <submittedName>
        <fullName evidence="4">Oxidoreductase</fullName>
    </submittedName>
</protein>
<dbReference type="EMBL" id="BAYX01000006">
    <property type="protein sequence ID" value="GAJ93437.1"/>
    <property type="molecule type" value="Genomic_DNA"/>
</dbReference>
<dbReference type="GO" id="GO:0016491">
    <property type="term" value="F:oxidoreductase activity"/>
    <property type="evidence" value="ECO:0007669"/>
    <property type="project" value="UniProtKB-KW"/>
</dbReference>
<dbReference type="PANTHER" id="PTHR43656">
    <property type="entry name" value="BINDING OXIDOREDUCTASE, PUTATIVE (AFU_ORTHOLOGUE AFUA_2G08260)-RELATED"/>
    <property type="match status" value="1"/>
</dbReference>
<dbReference type="AlphaFoldDB" id="A0AA87Q3T8"/>
<dbReference type="SUPFAM" id="SSF51395">
    <property type="entry name" value="FMN-linked oxidoreductases"/>
    <property type="match status" value="1"/>
</dbReference>
<keyword evidence="2" id="KW-0560">Oxidoreductase</keyword>
<dbReference type="GO" id="GO:0010181">
    <property type="term" value="F:FMN binding"/>
    <property type="evidence" value="ECO:0007669"/>
    <property type="project" value="InterPro"/>
</dbReference>
<keyword evidence="1" id="KW-0285">Flavoprotein</keyword>
<dbReference type="Pfam" id="PF00724">
    <property type="entry name" value="Oxidored_FMN"/>
    <property type="match status" value="1"/>
</dbReference>
<organism evidence="4 5">
    <name type="scientific">Rhizobium rhizogenes NBRC 13257</name>
    <dbReference type="NCBI Taxonomy" id="1220581"/>
    <lineage>
        <taxon>Bacteria</taxon>
        <taxon>Pseudomonadati</taxon>
        <taxon>Pseudomonadota</taxon>
        <taxon>Alphaproteobacteria</taxon>
        <taxon>Hyphomicrobiales</taxon>
        <taxon>Rhizobiaceae</taxon>
        <taxon>Rhizobium/Agrobacterium group</taxon>
        <taxon>Rhizobium</taxon>
    </lineage>
</organism>
<dbReference type="Proteomes" id="UP000026941">
    <property type="component" value="Unassembled WGS sequence"/>
</dbReference>
<sequence>MSKTHAKLFEEFAFVNSITLRNRIAMAPMTTWSGNEDGTVSDEEVAYYRRRAKGVGLVITGCTHVLPNGIGFTGEFASHSDSFTPSLRRLAEAAKSGGAPAILQIFHAGNKAVPELVPNGEIVSASALKAAQGAFNNGDNTPRALSHNEILDVIIAFGEATRRAIEAGFDGVELHGAHGFLIQNFFSPLFNQRDDEWGSSLENRMRFPLAVVREVKRIIDLHAQRPFLLGYRISPEEADEGGLRIGDTYELIDRLVVAGVDYMHVSLSSVLHTKPIGDADGSPIAELIVERVAGRIPVIAAGQVRAPEQAQRALELGLSLIAVGQGLVMNPEWVELAQSERDHEIAVALSPSMASAIVLPGKLWNIIRATRGWFEIRP</sequence>